<dbReference type="Proteomes" id="UP000694867">
    <property type="component" value="Unplaced"/>
</dbReference>
<proteinExistence type="predicted"/>
<dbReference type="Pfam" id="PF14529">
    <property type="entry name" value="Exo_endo_phos_2"/>
    <property type="match status" value="1"/>
</dbReference>
<dbReference type="Pfam" id="PF00078">
    <property type="entry name" value="RVT_1"/>
    <property type="match status" value="1"/>
</dbReference>
<organism evidence="2 3">
    <name type="scientific">Galendromus occidentalis</name>
    <name type="common">western predatory mite</name>
    <dbReference type="NCBI Taxonomy" id="34638"/>
    <lineage>
        <taxon>Eukaryota</taxon>
        <taxon>Metazoa</taxon>
        <taxon>Ecdysozoa</taxon>
        <taxon>Arthropoda</taxon>
        <taxon>Chelicerata</taxon>
        <taxon>Arachnida</taxon>
        <taxon>Acari</taxon>
        <taxon>Parasitiformes</taxon>
        <taxon>Mesostigmata</taxon>
        <taxon>Gamasina</taxon>
        <taxon>Phytoseioidea</taxon>
        <taxon>Phytoseiidae</taxon>
        <taxon>Typhlodrominae</taxon>
        <taxon>Galendromus</taxon>
    </lineage>
</organism>
<dbReference type="KEGG" id="goe:100908256"/>
<dbReference type="SUPFAM" id="SSF56672">
    <property type="entry name" value="DNA/RNA polymerases"/>
    <property type="match status" value="1"/>
</dbReference>
<dbReference type="PANTHER" id="PTHR47510">
    <property type="entry name" value="REVERSE TRANSCRIPTASE DOMAIN-CONTAINING PROTEIN"/>
    <property type="match status" value="1"/>
</dbReference>
<sequence length="904" mass="101599">MSPGKLDVLLNYCLKYNVHLIFICETWCKPDSIGEAELSLNGTFEVFRRDRSGSKPGGGVCILVRKFLNCSPLVLQCSSEICACDLFISDRAIRLISCYYPPWSESSEDGFHRISTFTDELEQLLSSDSLVICCGDFNMPAIDWASLSCPSSSDEYSRSKEEVFRDFTSFHGLSQMVTSPTHRSGNTIDLILTNDDGDILGDITASTAPIRSDHSLLSFTLTLPTITGPPPSPAYDFRHGDYDSISDRLLSMPWPELTASFGDDVNGLYGSFLRLCHDLRDAHIPRRSVKQRINGLPDHIALLCDRLSGLPIVSDHASQDKLIADIDRLVTRERTLVETRVATSDDPRDFYRYAQSRMGGSTGVSLLKSHDGRIFSSAQEKADQLAHHFSSSLTSDDGSPIPVYTSHSPAPPLADPFIDEHTVYTTLRSLGSKLTVTPDGLPPIFFSRAALGLAHPLQCVYNLSLRTGTVPDAWKMSYVTPVYKSKGARTDASNYRPISINVIASKVLERILSNHILAHCESNNLLDPNQFGFRPNRSTVLQLIDAQNHWITAFNDHSATADVIYIDFRAAFDVVNHGLLISKLPSFGLSDELCKWFANFLADRSCRVRVESSFSNSYPCPSGVIQGSVVGPLLYLLFTTDLKHEIVEGVHHRTFADDTKIFADTSKPGAAEALQETLSNIGRWAQRWKLLISSSKSATLHLLHDNQHSYTLLGETIPEVRDVKDLGVLFTSDLKPEKHILTAVARAGRTANFVLRAFNCRLPAVYYKAYQALVLPSLLYGSEAWRPWLKKSLALLEKFQRKFIRRVAFKCRAEPDYDSLLPISEILDRKDLKLASSIQRSHFLRNFFVTRLTNTRSRRLFVVTRARNNLVANSFRWRLSKRFNDTEWDEMRMRLEKNSDDRRS</sequence>
<keyword evidence="2" id="KW-1185">Reference proteome</keyword>
<evidence type="ECO:0000259" key="1">
    <source>
        <dbReference type="PROSITE" id="PS50878"/>
    </source>
</evidence>
<evidence type="ECO:0000313" key="3">
    <source>
        <dbReference type="RefSeq" id="XP_003739610.1"/>
    </source>
</evidence>
<dbReference type="InterPro" id="IPR005135">
    <property type="entry name" value="Endo/exonuclease/phosphatase"/>
</dbReference>
<gene>
    <name evidence="3" type="primary">LOC100908256</name>
</gene>
<name>A0AAJ6QPB5_9ACAR</name>
<reference evidence="3" key="1">
    <citation type="submission" date="2025-08" db="UniProtKB">
        <authorList>
            <consortium name="RefSeq"/>
        </authorList>
    </citation>
    <scope>IDENTIFICATION</scope>
</reference>
<dbReference type="RefSeq" id="XP_003739610.1">
    <property type="nucleotide sequence ID" value="XM_003739562.1"/>
</dbReference>
<protein>
    <submittedName>
        <fullName evidence="3">Uncharacterized protein LOC100908256</fullName>
    </submittedName>
</protein>
<dbReference type="GO" id="GO:0003824">
    <property type="term" value="F:catalytic activity"/>
    <property type="evidence" value="ECO:0007669"/>
    <property type="project" value="InterPro"/>
</dbReference>
<dbReference type="AlphaFoldDB" id="A0AAJ6QPB5"/>
<dbReference type="InterPro" id="IPR000477">
    <property type="entry name" value="RT_dom"/>
</dbReference>
<dbReference type="Gene3D" id="3.60.10.10">
    <property type="entry name" value="Endonuclease/exonuclease/phosphatase"/>
    <property type="match status" value="1"/>
</dbReference>
<dbReference type="PANTHER" id="PTHR47510:SF3">
    <property type="entry name" value="ENDO_EXONUCLEASE_PHOSPHATASE DOMAIN-CONTAINING PROTEIN"/>
    <property type="match status" value="1"/>
</dbReference>
<dbReference type="InterPro" id="IPR036691">
    <property type="entry name" value="Endo/exonu/phosph_ase_sf"/>
</dbReference>
<dbReference type="GO" id="GO:0071897">
    <property type="term" value="P:DNA biosynthetic process"/>
    <property type="evidence" value="ECO:0007669"/>
    <property type="project" value="UniProtKB-ARBA"/>
</dbReference>
<dbReference type="CDD" id="cd01650">
    <property type="entry name" value="RT_nLTR_like"/>
    <property type="match status" value="1"/>
</dbReference>
<dbReference type="PRINTS" id="PR01345">
    <property type="entry name" value="CERVTRCPTASE"/>
</dbReference>
<dbReference type="PROSITE" id="PS50878">
    <property type="entry name" value="RT_POL"/>
    <property type="match status" value="1"/>
</dbReference>
<dbReference type="SUPFAM" id="SSF56219">
    <property type="entry name" value="DNase I-like"/>
    <property type="match status" value="1"/>
</dbReference>
<accession>A0AAJ6QPB5</accession>
<dbReference type="InterPro" id="IPR043502">
    <property type="entry name" value="DNA/RNA_pol_sf"/>
</dbReference>
<feature type="domain" description="Reverse transcriptase" evidence="1">
    <location>
        <begin position="463"/>
        <end position="717"/>
    </location>
</feature>
<dbReference type="GeneID" id="100908256"/>
<evidence type="ECO:0000313" key="2">
    <source>
        <dbReference type="Proteomes" id="UP000694867"/>
    </source>
</evidence>